<organism evidence="3 4">
    <name type="scientific">Aspergillus cavernicola</name>
    <dbReference type="NCBI Taxonomy" id="176166"/>
    <lineage>
        <taxon>Eukaryota</taxon>
        <taxon>Fungi</taxon>
        <taxon>Dikarya</taxon>
        <taxon>Ascomycota</taxon>
        <taxon>Pezizomycotina</taxon>
        <taxon>Eurotiomycetes</taxon>
        <taxon>Eurotiomycetidae</taxon>
        <taxon>Eurotiales</taxon>
        <taxon>Aspergillaceae</taxon>
        <taxon>Aspergillus</taxon>
        <taxon>Aspergillus subgen. Nidulantes</taxon>
    </lineage>
</organism>
<dbReference type="InterPro" id="IPR051531">
    <property type="entry name" value="N-acetyltransferase"/>
</dbReference>
<sequence length="232" mass="25685">MATPTPTPSTDGTTTTISKTEEGFTTPRLSFTPPCLSDAQALNRELRTQNEVMRWSRQKRPDKDLSETEDWIRRVLSNTTGPVSSTEKDGFSGSGFRKGCSFSIRELSYLQTQTQISEEDQNQEKNPPNDRIIGVTGISQEDSDITGKRQSELGYMFVPGVWGQGYASEAVRGLMRWWFEVQEDTEEVYAVVAKGNAASLRVMEKCGFVAISEGVDGTGEAIVEFCITRSAV</sequence>
<protein>
    <submittedName>
        <fullName evidence="3">GNAT domain-containing protein</fullName>
    </submittedName>
</protein>
<name>A0ABR4IDC2_9EURO</name>
<evidence type="ECO:0000256" key="1">
    <source>
        <dbReference type="SAM" id="MobiDB-lite"/>
    </source>
</evidence>
<dbReference type="PROSITE" id="PS51186">
    <property type="entry name" value="GNAT"/>
    <property type="match status" value="1"/>
</dbReference>
<dbReference type="Proteomes" id="UP001610335">
    <property type="component" value="Unassembled WGS sequence"/>
</dbReference>
<evidence type="ECO:0000259" key="2">
    <source>
        <dbReference type="PROSITE" id="PS51186"/>
    </source>
</evidence>
<feature type="domain" description="N-acetyltransferase" evidence="2">
    <location>
        <begin position="129"/>
        <end position="229"/>
    </location>
</feature>
<dbReference type="SUPFAM" id="SSF55729">
    <property type="entry name" value="Acyl-CoA N-acyltransferases (Nat)"/>
    <property type="match status" value="1"/>
</dbReference>
<comment type="caution">
    <text evidence="3">The sequence shown here is derived from an EMBL/GenBank/DDBJ whole genome shotgun (WGS) entry which is preliminary data.</text>
</comment>
<dbReference type="PANTHER" id="PTHR43792:SF1">
    <property type="entry name" value="N-ACETYLTRANSFERASE DOMAIN-CONTAINING PROTEIN"/>
    <property type="match status" value="1"/>
</dbReference>
<evidence type="ECO:0000313" key="3">
    <source>
        <dbReference type="EMBL" id="KAL2824937.1"/>
    </source>
</evidence>
<gene>
    <name evidence="3" type="ORF">BDW59DRAFT_146924</name>
</gene>
<dbReference type="EMBL" id="JBFXLS010000040">
    <property type="protein sequence ID" value="KAL2824937.1"/>
    <property type="molecule type" value="Genomic_DNA"/>
</dbReference>
<feature type="region of interest" description="Disordered" evidence="1">
    <location>
        <begin position="1"/>
        <end position="28"/>
    </location>
</feature>
<keyword evidence="4" id="KW-1185">Reference proteome</keyword>
<reference evidence="3 4" key="1">
    <citation type="submission" date="2024-07" db="EMBL/GenBank/DDBJ databases">
        <title>Section-level genome sequencing and comparative genomics of Aspergillus sections Usti and Cavernicolus.</title>
        <authorList>
            <consortium name="Lawrence Berkeley National Laboratory"/>
            <person name="Nybo J.L."/>
            <person name="Vesth T.C."/>
            <person name="Theobald S."/>
            <person name="Frisvad J.C."/>
            <person name="Larsen T.O."/>
            <person name="Kjaerboelling I."/>
            <person name="Rothschild-Mancinelli K."/>
            <person name="Lyhne E.K."/>
            <person name="Kogle M.E."/>
            <person name="Barry K."/>
            <person name="Clum A."/>
            <person name="Na H."/>
            <person name="Ledsgaard L."/>
            <person name="Lin J."/>
            <person name="Lipzen A."/>
            <person name="Kuo A."/>
            <person name="Riley R."/>
            <person name="Mondo S."/>
            <person name="LaButti K."/>
            <person name="Haridas S."/>
            <person name="Pangalinan J."/>
            <person name="Salamov A.A."/>
            <person name="Simmons B.A."/>
            <person name="Magnuson J.K."/>
            <person name="Chen J."/>
            <person name="Drula E."/>
            <person name="Henrissat B."/>
            <person name="Wiebenga A."/>
            <person name="Lubbers R.J."/>
            <person name="Gomes A.C."/>
            <person name="Makela M.R."/>
            <person name="Stajich J."/>
            <person name="Grigoriev I.V."/>
            <person name="Mortensen U.H."/>
            <person name="De vries R.P."/>
            <person name="Baker S.E."/>
            <person name="Andersen M.R."/>
        </authorList>
    </citation>
    <scope>NUCLEOTIDE SEQUENCE [LARGE SCALE GENOMIC DNA]</scope>
    <source>
        <strain evidence="3 4">CBS 600.67</strain>
    </source>
</reference>
<dbReference type="Gene3D" id="3.40.630.30">
    <property type="match status" value="1"/>
</dbReference>
<dbReference type="InterPro" id="IPR016181">
    <property type="entry name" value="Acyl_CoA_acyltransferase"/>
</dbReference>
<dbReference type="Pfam" id="PF13302">
    <property type="entry name" value="Acetyltransf_3"/>
    <property type="match status" value="1"/>
</dbReference>
<proteinExistence type="predicted"/>
<feature type="compositionally biased region" description="Low complexity" evidence="1">
    <location>
        <begin position="1"/>
        <end position="26"/>
    </location>
</feature>
<dbReference type="PANTHER" id="PTHR43792">
    <property type="entry name" value="GNAT FAMILY, PUTATIVE (AFU_ORTHOLOGUE AFUA_3G00765)-RELATED-RELATED"/>
    <property type="match status" value="1"/>
</dbReference>
<accession>A0ABR4IDC2</accession>
<evidence type="ECO:0000313" key="4">
    <source>
        <dbReference type="Proteomes" id="UP001610335"/>
    </source>
</evidence>
<feature type="region of interest" description="Disordered" evidence="1">
    <location>
        <begin position="115"/>
        <end position="145"/>
    </location>
</feature>
<dbReference type="InterPro" id="IPR000182">
    <property type="entry name" value="GNAT_dom"/>
</dbReference>